<dbReference type="GO" id="GO:0031122">
    <property type="term" value="P:cytoplasmic microtubule organization"/>
    <property type="evidence" value="ECO:0007669"/>
    <property type="project" value="TreeGrafter"/>
</dbReference>
<sequence length="192" mass="21382">MTPLNIFTITSTCSLALSVIGLHSFCATVPPELDVRVNNVDEVLERHNDFLESCLGDCMLTSPQLLKAVTTLCLVCVQFCTFIQEMHKYFVDAELNSMLGSTYDNFDYSEGASCGTTTSGSSDSFSRSVSRYGLRFSAALLSVLAIIERMARDNNTNKLLNISARLNFNTYYVKQLEKFCSDDKLLETDKKS</sequence>
<evidence type="ECO:0000256" key="5">
    <source>
        <dbReference type="RuleBase" id="RU363050"/>
    </source>
</evidence>
<keyword evidence="9" id="KW-1185">Reference proteome</keyword>
<dbReference type="InterPro" id="IPR042241">
    <property type="entry name" value="GCP_C_sf"/>
</dbReference>
<comment type="caution">
    <text evidence="8">The sequence shown here is derived from an EMBL/GenBank/DDBJ whole genome shotgun (WGS) entry which is preliminary data.</text>
</comment>
<comment type="subcellular location">
    <subcellularLocation>
        <location evidence="5">Cytoplasm</location>
        <location evidence="5">Cytoskeleton</location>
        <location evidence="5">Microtubule organizing center</location>
    </subcellularLocation>
</comment>
<feature type="signal peptide" evidence="6">
    <location>
        <begin position="1"/>
        <end position="21"/>
    </location>
</feature>
<dbReference type="EMBL" id="CAKOGL010000011">
    <property type="protein sequence ID" value="CAH2092107.1"/>
    <property type="molecule type" value="Genomic_DNA"/>
</dbReference>
<name>A0AAU9U2W1_EUPED</name>
<evidence type="ECO:0000256" key="3">
    <source>
        <dbReference type="ARBA" id="ARBA00022701"/>
    </source>
</evidence>
<dbReference type="GO" id="GO:0000930">
    <property type="term" value="C:gamma-tubulin complex"/>
    <property type="evidence" value="ECO:0007669"/>
    <property type="project" value="TreeGrafter"/>
</dbReference>
<keyword evidence="6" id="KW-0732">Signal</keyword>
<evidence type="ECO:0000256" key="1">
    <source>
        <dbReference type="ARBA" id="ARBA00010337"/>
    </source>
</evidence>
<reference evidence="8" key="1">
    <citation type="submission" date="2022-03" db="EMBL/GenBank/DDBJ databases">
        <authorList>
            <person name="Tunstrom K."/>
        </authorList>
    </citation>
    <scope>NUCLEOTIDE SEQUENCE</scope>
</reference>
<organism evidence="8 9">
    <name type="scientific">Euphydryas editha</name>
    <name type="common">Edith's checkerspot</name>
    <dbReference type="NCBI Taxonomy" id="104508"/>
    <lineage>
        <taxon>Eukaryota</taxon>
        <taxon>Metazoa</taxon>
        <taxon>Ecdysozoa</taxon>
        <taxon>Arthropoda</taxon>
        <taxon>Hexapoda</taxon>
        <taxon>Insecta</taxon>
        <taxon>Pterygota</taxon>
        <taxon>Neoptera</taxon>
        <taxon>Endopterygota</taxon>
        <taxon>Lepidoptera</taxon>
        <taxon>Glossata</taxon>
        <taxon>Ditrysia</taxon>
        <taxon>Papilionoidea</taxon>
        <taxon>Nymphalidae</taxon>
        <taxon>Nymphalinae</taxon>
        <taxon>Euphydryas</taxon>
    </lineage>
</organism>
<feature type="domain" description="Gamma tubulin complex component C-terminal" evidence="7">
    <location>
        <begin position="33"/>
        <end position="172"/>
    </location>
</feature>
<dbReference type="GO" id="GO:0043015">
    <property type="term" value="F:gamma-tubulin binding"/>
    <property type="evidence" value="ECO:0007669"/>
    <property type="project" value="InterPro"/>
</dbReference>
<evidence type="ECO:0000256" key="4">
    <source>
        <dbReference type="ARBA" id="ARBA00023212"/>
    </source>
</evidence>
<dbReference type="GO" id="GO:0005874">
    <property type="term" value="C:microtubule"/>
    <property type="evidence" value="ECO:0007669"/>
    <property type="project" value="UniProtKB-KW"/>
</dbReference>
<dbReference type="InterPro" id="IPR007259">
    <property type="entry name" value="GCP"/>
</dbReference>
<evidence type="ECO:0000256" key="6">
    <source>
        <dbReference type="SAM" id="SignalP"/>
    </source>
</evidence>
<keyword evidence="2 5" id="KW-0963">Cytoplasm</keyword>
<dbReference type="Proteomes" id="UP001153954">
    <property type="component" value="Unassembled WGS sequence"/>
</dbReference>
<dbReference type="Gene3D" id="1.20.120.1900">
    <property type="entry name" value="Gamma-tubulin complex, C-terminal domain"/>
    <property type="match status" value="1"/>
</dbReference>
<feature type="chain" id="PRO_5043998328" description="Gamma-tubulin complex component" evidence="6">
    <location>
        <begin position="22"/>
        <end position="192"/>
    </location>
</feature>
<dbReference type="InterPro" id="IPR040457">
    <property type="entry name" value="GCP_C"/>
</dbReference>
<gene>
    <name evidence="8" type="ORF">EEDITHA_LOCUS7899</name>
</gene>
<accession>A0AAU9U2W1</accession>
<dbReference type="GO" id="GO:0000922">
    <property type="term" value="C:spindle pole"/>
    <property type="evidence" value="ECO:0007669"/>
    <property type="project" value="InterPro"/>
</dbReference>
<evidence type="ECO:0000259" key="7">
    <source>
        <dbReference type="Pfam" id="PF04130"/>
    </source>
</evidence>
<evidence type="ECO:0000313" key="9">
    <source>
        <dbReference type="Proteomes" id="UP001153954"/>
    </source>
</evidence>
<dbReference type="GO" id="GO:0051011">
    <property type="term" value="F:microtubule minus-end binding"/>
    <property type="evidence" value="ECO:0007669"/>
    <property type="project" value="TreeGrafter"/>
</dbReference>
<dbReference type="AlphaFoldDB" id="A0AAU9U2W1"/>
<keyword evidence="3 5" id="KW-0493">Microtubule</keyword>
<dbReference type="GO" id="GO:0051321">
    <property type="term" value="P:meiotic cell cycle"/>
    <property type="evidence" value="ECO:0007669"/>
    <property type="project" value="TreeGrafter"/>
</dbReference>
<comment type="similarity">
    <text evidence="1 5">Belongs to the TUBGCP family.</text>
</comment>
<dbReference type="GO" id="GO:0051225">
    <property type="term" value="P:spindle assembly"/>
    <property type="evidence" value="ECO:0007669"/>
    <property type="project" value="TreeGrafter"/>
</dbReference>
<dbReference type="PANTHER" id="PTHR19302">
    <property type="entry name" value="GAMMA TUBULIN COMPLEX PROTEIN"/>
    <property type="match status" value="1"/>
</dbReference>
<evidence type="ECO:0000256" key="2">
    <source>
        <dbReference type="ARBA" id="ARBA00022490"/>
    </source>
</evidence>
<evidence type="ECO:0000313" key="8">
    <source>
        <dbReference type="EMBL" id="CAH2092107.1"/>
    </source>
</evidence>
<proteinExistence type="inferred from homology"/>
<dbReference type="GO" id="GO:0000278">
    <property type="term" value="P:mitotic cell cycle"/>
    <property type="evidence" value="ECO:0007669"/>
    <property type="project" value="TreeGrafter"/>
</dbReference>
<protein>
    <recommendedName>
        <fullName evidence="5">Gamma-tubulin complex component</fullName>
    </recommendedName>
</protein>
<dbReference type="PANTHER" id="PTHR19302:SF13">
    <property type="entry name" value="GAMMA-TUBULIN COMPLEX COMPONENT 2"/>
    <property type="match status" value="1"/>
</dbReference>
<dbReference type="Pfam" id="PF04130">
    <property type="entry name" value="GCP_C_terminal"/>
    <property type="match status" value="1"/>
</dbReference>
<keyword evidence="4 5" id="KW-0206">Cytoskeleton</keyword>
<dbReference type="GO" id="GO:0007020">
    <property type="term" value="P:microtubule nucleation"/>
    <property type="evidence" value="ECO:0007669"/>
    <property type="project" value="InterPro"/>
</dbReference>